<name>A0A2X0M093_9BASI</name>
<keyword evidence="2" id="KW-1185">Reference proteome</keyword>
<evidence type="ECO:0000313" key="2">
    <source>
        <dbReference type="Proteomes" id="UP000249464"/>
    </source>
</evidence>
<gene>
    <name evidence="1" type="primary">BQ5605_C003g01915</name>
    <name evidence="1" type="ORF">BQ5605_C003G01915</name>
</gene>
<protein>
    <submittedName>
        <fullName evidence="1">BQ5605_C003g01915 protein</fullName>
    </submittedName>
</protein>
<dbReference type="EMBL" id="FQNC01000042">
    <property type="protein sequence ID" value="SGY37915.1"/>
    <property type="molecule type" value="Genomic_DNA"/>
</dbReference>
<sequence length="73" mass="7923">MSLLSDLVHLRTIKSWAARVQQHQLPHGPPDGAFSPGAPRAVEGYSRRNPLAKELSLQALWSCDPNCNACSNG</sequence>
<dbReference type="Proteomes" id="UP000249464">
    <property type="component" value="Unassembled WGS sequence"/>
</dbReference>
<organism evidence="1 2">
    <name type="scientific">Microbotryum silenes-dioicae</name>
    <dbReference type="NCBI Taxonomy" id="796604"/>
    <lineage>
        <taxon>Eukaryota</taxon>
        <taxon>Fungi</taxon>
        <taxon>Dikarya</taxon>
        <taxon>Basidiomycota</taxon>
        <taxon>Pucciniomycotina</taxon>
        <taxon>Microbotryomycetes</taxon>
        <taxon>Microbotryales</taxon>
        <taxon>Microbotryaceae</taxon>
        <taxon>Microbotryum</taxon>
    </lineage>
</organism>
<accession>A0A2X0M093</accession>
<reference evidence="1 2" key="1">
    <citation type="submission" date="2016-11" db="EMBL/GenBank/DDBJ databases">
        <authorList>
            <person name="Jaros S."/>
            <person name="Januszkiewicz K."/>
            <person name="Wedrychowicz H."/>
        </authorList>
    </citation>
    <scope>NUCLEOTIDE SEQUENCE [LARGE SCALE GENOMIC DNA]</scope>
</reference>
<dbReference type="AlphaFoldDB" id="A0A2X0M093"/>
<proteinExistence type="predicted"/>
<evidence type="ECO:0000313" key="1">
    <source>
        <dbReference type="EMBL" id="SGY37915.1"/>
    </source>
</evidence>